<dbReference type="AlphaFoldDB" id="A0A2P6R8B0"/>
<comment type="caution">
    <text evidence="2">The sequence shown here is derived from an EMBL/GenBank/DDBJ whole genome shotgun (WGS) entry which is preliminary data.</text>
</comment>
<evidence type="ECO:0000256" key="1">
    <source>
        <dbReference type="SAM" id="Coils"/>
    </source>
</evidence>
<evidence type="ECO:0000313" key="3">
    <source>
        <dbReference type="Proteomes" id="UP000238479"/>
    </source>
</evidence>
<dbReference type="Gramene" id="PRQ42676">
    <property type="protein sequence ID" value="PRQ42676"/>
    <property type="gene ID" value="RchiOBHm_Chr3g0460231"/>
</dbReference>
<dbReference type="SUPFAM" id="SSF47954">
    <property type="entry name" value="Cyclin-like"/>
    <property type="match status" value="1"/>
</dbReference>
<keyword evidence="1" id="KW-0175">Coiled coil</keyword>
<keyword evidence="3" id="KW-1185">Reference proteome</keyword>
<organism evidence="2 3">
    <name type="scientific">Rosa chinensis</name>
    <name type="common">China rose</name>
    <dbReference type="NCBI Taxonomy" id="74649"/>
    <lineage>
        <taxon>Eukaryota</taxon>
        <taxon>Viridiplantae</taxon>
        <taxon>Streptophyta</taxon>
        <taxon>Embryophyta</taxon>
        <taxon>Tracheophyta</taxon>
        <taxon>Spermatophyta</taxon>
        <taxon>Magnoliopsida</taxon>
        <taxon>eudicotyledons</taxon>
        <taxon>Gunneridae</taxon>
        <taxon>Pentapetalae</taxon>
        <taxon>rosids</taxon>
        <taxon>fabids</taxon>
        <taxon>Rosales</taxon>
        <taxon>Rosaceae</taxon>
        <taxon>Rosoideae</taxon>
        <taxon>Rosoideae incertae sedis</taxon>
        <taxon>Rosa</taxon>
    </lineage>
</organism>
<evidence type="ECO:0000313" key="2">
    <source>
        <dbReference type="EMBL" id="PRQ42676.1"/>
    </source>
</evidence>
<protein>
    <submittedName>
        <fullName evidence="2">Putative cyclin</fullName>
    </submittedName>
</protein>
<proteinExistence type="predicted"/>
<accession>A0A2P6R8B0</accession>
<name>A0A2P6R8B0_ROSCH</name>
<dbReference type="Gene3D" id="1.10.472.10">
    <property type="entry name" value="Cyclin-like"/>
    <property type="match status" value="2"/>
</dbReference>
<reference evidence="2 3" key="1">
    <citation type="journal article" date="2018" name="Nat. Genet.">
        <title>The Rosa genome provides new insights in the design of modern roses.</title>
        <authorList>
            <person name="Bendahmane M."/>
        </authorList>
    </citation>
    <scope>NUCLEOTIDE SEQUENCE [LARGE SCALE GENOMIC DNA]</scope>
    <source>
        <strain evidence="3">cv. Old Blush</strain>
    </source>
</reference>
<dbReference type="Proteomes" id="UP000238479">
    <property type="component" value="Chromosome 3"/>
</dbReference>
<dbReference type="EMBL" id="PDCK01000041">
    <property type="protein sequence ID" value="PRQ42676.1"/>
    <property type="molecule type" value="Genomic_DNA"/>
</dbReference>
<sequence>MIPETVDDALKKRLYTIGKVSLALASKLQEEKAVPFEECTSDSMSVYDIEQVEFILLKALKFEMKSITPFHYLEHMVTIFRDNFNEYQMREEEIDILLSNLKDEIGQLVLDMNCEGTLLNRRPFIIAAVATIKVLESLISPSISAPKILSMKLFEDDMEVVEKNQRKQKLKTELASLVEAYESRKRKRTDPE</sequence>
<feature type="coiled-coil region" evidence="1">
    <location>
        <begin position="160"/>
        <end position="187"/>
    </location>
</feature>
<gene>
    <name evidence="2" type="ORF">RchiOBHm_Chr3g0460231</name>
</gene>
<dbReference type="InterPro" id="IPR036915">
    <property type="entry name" value="Cyclin-like_sf"/>
</dbReference>